<dbReference type="InterPro" id="IPR036390">
    <property type="entry name" value="WH_DNA-bd_sf"/>
</dbReference>
<dbReference type="SUPFAM" id="SSF46785">
    <property type="entry name" value="Winged helix' DNA-binding domain"/>
    <property type="match status" value="1"/>
</dbReference>
<dbReference type="Pfam" id="PF11638">
    <property type="entry name" value="DnaA_N"/>
    <property type="match status" value="1"/>
</dbReference>
<dbReference type="RefSeq" id="WP_117703056.1">
    <property type="nucleotide sequence ID" value="NZ_QSTW01000043.1"/>
</dbReference>
<comment type="caution">
    <text evidence="2">The sequence shown here is derived from an EMBL/GenBank/DDBJ whole genome shotgun (WGS) entry which is preliminary data.</text>
</comment>
<dbReference type="Gene3D" id="3.30.300.180">
    <property type="match status" value="1"/>
</dbReference>
<dbReference type="EMBL" id="QSTW01000043">
    <property type="protein sequence ID" value="RGM84425.1"/>
    <property type="molecule type" value="Genomic_DNA"/>
</dbReference>
<proteinExistence type="predicted"/>
<reference evidence="2 3" key="1">
    <citation type="submission" date="2018-08" db="EMBL/GenBank/DDBJ databases">
        <title>A genome reference for cultivated species of the human gut microbiota.</title>
        <authorList>
            <person name="Zou Y."/>
            <person name="Xue W."/>
            <person name="Luo G."/>
        </authorList>
    </citation>
    <scope>NUCLEOTIDE SEQUENCE [LARGE SCALE GENOMIC DNA]</scope>
    <source>
        <strain evidence="2 3">OM06-2</strain>
    </source>
</reference>
<dbReference type="Gene3D" id="1.10.10.10">
    <property type="entry name" value="Winged helix-like DNA-binding domain superfamily/Winged helix DNA-binding domain"/>
    <property type="match status" value="1"/>
</dbReference>
<dbReference type="InterPro" id="IPR038454">
    <property type="entry name" value="DnaA_N_sf"/>
</dbReference>
<dbReference type="Proteomes" id="UP000260814">
    <property type="component" value="Unassembled WGS sequence"/>
</dbReference>
<dbReference type="InterPro" id="IPR024633">
    <property type="entry name" value="DnaA_N_dom"/>
</dbReference>
<name>A0A3E4Z4C8_9BACT</name>
<organism evidence="2 3">
    <name type="scientific">Phocaeicola plebeius</name>
    <dbReference type="NCBI Taxonomy" id="310297"/>
    <lineage>
        <taxon>Bacteria</taxon>
        <taxon>Pseudomonadati</taxon>
        <taxon>Bacteroidota</taxon>
        <taxon>Bacteroidia</taxon>
        <taxon>Bacteroidales</taxon>
        <taxon>Bacteroidaceae</taxon>
        <taxon>Phocaeicola</taxon>
    </lineage>
</organism>
<protein>
    <submittedName>
        <fullName evidence="2">RepB family plasmid replication initiator protein</fullName>
    </submittedName>
</protein>
<evidence type="ECO:0000313" key="2">
    <source>
        <dbReference type="EMBL" id="RGM84425.1"/>
    </source>
</evidence>
<feature type="domain" description="DnaA N-terminal" evidence="1">
    <location>
        <begin position="410"/>
        <end position="469"/>
    </location>
</feature>
<dbReference type="Pfam" id="PF21205">
    <property type="entry name" value="Rep3_C"/>
    <property type="match status" value="1"/>
</dbReference>
<dbReference type="AlphaFoldDB" id="A0A3E4Z4C8"/>
<accession>A0A3E4Z4C8</accession>
<sequence length="484" mass="56279">MARKASEKKYPGMNLIPFEREDYVRQPRSLSSLQYRMDIIQLRAFACLMGKMEPLVLELLNVYNNNNFDKKLSLFDLPQAKQHIDRDGEFCFTIPMESLGISPGFYKRAKASLDRLVGITVKVPYIDDKGIEREKTTAAFSIDTRADERYVKDFKIGMVRSVLDKMVDIRLGYNDHLKRIAFVTSNVNAVRLYVLTLSNTIRGKRTSFNISLDDFREFFQLYTVVKGKREPKYKRYADLDKRVITPATEELKKLADSGNSDFWIKVDRVGVGEAGNPQMFHISAFYTELAGNEQKAKERRKEDADMEKYLKNTLRQTPANIRKIKARLLPELRVGFIKETQRISEILEKRNDIENPCSFAWVLLNNWLDEHEPKVEEIKSEPVQMDLFNGTEEEQNTDTPFAPDKDCPEWNQFMKSVRERVGETSFQRWFAYIGFISFSDNTLTVSVPTKIFPEYICENHSEDVSLALNESFGEDVKLLYEVRK</sequence>
<evidence type="ECO:0000259" key="1">
    <source>
        <dbReference type="Pfam" id="PF11638"/>
    </source>
</evidence>
<dbReference type="InterPro" id="IPR036388">
    <property type="entry name" value="WH-like_DNA-bd_sf"/>
</dbReference>
<evidence type="ECO:0000313" key="3">
    <source>
        <dbReference type="Proteomes" id="UP000260814"/>
    </source>
</evidence>
<gene>
    <name evidence="2" type="ORF">DXB87_17125</name>
</gene>